<keyword evidence="4" id="KW-1005">Bacterial flagellum biogenesis</keyword>
<evidence type="ECO:0000256" key="3">
    <source>
        <dbReference type="ARBA" id="ARBA00022448"/>
    </source>
</evidence>
<evidence type="ECO:0000256" key="7">
    <source>
        <dbReference type="SAM" id="Coils"/>
    </source>
</evidence>
<evidence type="ECO:0000256" key="4">
    <source>
        <dbReference type="ARBA" id="ARBA00022795"/>
    </source>
</evidence>
<dbReference type="Pfam" id="PF02108">
    <property type="entry name" value="FliH"/>
    <property type="match status" value="1"/>
</dbReference>
<keyword evidence="3" id="KW-0813">Transport</keyword>
<dbReference type="InterPro" id="IPR051472">
    <property type="entry name" value="T3SS_Stator/FliH"/>
</dbReference>
<feature type="coiled-coil region" evidence="7">
    <location>
        <begin position="43"/>
        <end position="141"/>
    </location>
</feature>
<gene>
    <name evidence="9" type="ORF">DOK78_000911</name>
</gene>
<proteinExistence type="inferred from homology"/>
<accession>A0ABZ2SL58</accession>
<dbReference type="PANTHER" id="PTHR34982">
    <property type="entry name" value="YOP PROTEINS TRANSLOCATION PROTEIN L"/>
    <property type="match status" value="1"/>
</dbReference>
<evidence type="ECO:0000313" key="9">
    <source>
        <dbReference type="EMBL" id="WYJ76285.1"/>
    </source>
</evidence>
<evidence type="ECO:0000259" key="8">
    <source>
        <dbReference type="Pfam" id="PF02108"/>
    </source>
</evidence>
<evidence type="ECO:0000256" key="5">
    <source>
        <dbReference type="ARBA" id="ARBA00022927"/>
    </source>
</evidence>
<evidence type="ECO:0000256" key="2">
    <source>
        <dbReference type="ARBA" id="ARBA00006602"/>
    </source>
</evidence>
<protein>
    <recommendedName>
        <fullName evidence="8">Flagellar assembly protein FliH/Type III secretion system HrpE domain-containing protein</fullName>
    </recommendedName>
</protein>
<keyword evidence="5" id="KW-0653">Protein transport</keyword>
<dbReference type="PANTHER" id="PTHR34982:SF1">
    <property type="entry name" value="FLAGELLAR ASSEMBLY PROTEIN FLIH"/>
    <property type="match status" value="1"/>
</dbReference>
<dbReference type="InterPro" id="IPR018035">
    <property type="entry name" value="Flagellar_FliH/T3SS_HrpE"/>
</dbReference>
<comment type="function">
    <text evidence="1">Needed for flagellar regrowth and assembly.</text>
</comment>
<evidence type="ECO:0000256" key="6">
    <source>
        <dbReference type="ARBA" id="ARBA00023225"/>
    </source>
</evidence>
<dbReference type="RefSeq" id="WP_207942457.1">
    <property type="nucleotide sequence ID" value="NZ_CP147251.1"/>
</dbReference>
<dbReference type="EMBL" id="CP147251">
    <property type="protein sequence ID" value="WYJ76285.1"/>
    <property type="molecule type" value="Genomic_DNA"/>
</dbReference>
<evidence type="ECO:0000313" key="10">
    <source>
        <dbReference type="Proteomes" id="UP000664701"/>
    </source>
</evidence>
<feature type="domain" description="Flagellar assembly protein FliH/Type III secretion system HrpE" evidence="8">
    <location>
        <begin position="135"/>
        <end position="258"/>
    </location>
</feature>
<sequence length="266" mass="30801">MQWSNNSLLKGSAIDKSTTAKSIVTTRPIIPERKEPEFNLTKNKTRAQQLSKEQRQLQQLEEMKAKILQEAHEEAEKIKQAALLEAAQIEQEAENVQIQAHQLGLAEGHEQGFQQGHEEGMQKVQEEAEHLFIQAKESLQEAIESSAIYVQEKRQEIIQLSVEMTQELIQTKLEIDNETILKIVEPILIKLEKPDQLIVIRANARYYDLLVEKMESRKQEIPFLRFLVLKDELMGPYDVSVESDEALVTFELEKELKRFLKQLTKE</sequence>
<keyword evidence="10" id="KW-1185">Reference proteome</keyword>
<comment type="similarity">
    <text evidence="2">Belongs to the FliH family.</text>
</comment>
<keyword evidence="7" id="KW-0175">Coiled coil</keyword>
<keyword evidence="6" id="KW-1006">Bacterial flagellum protein export</keyword>
<name>A0ABZ2SL58_9ENTE</name>
<evidence type="ECO:0000256" key="1">
    <source>
        <dbReference type="ARBA" id="ARBA00003041"/>
    </source>
</evidence>
<organism evidence="9 10">
    <name type="scientific">Candidatus Enterococcus lowellii</name>
    <dbReference type="NCBI Taxonomy" id="2230877"/>
    <lineage>
        <taxon>Bacteria</taxon>
        <taxon>Bacillati</taxon>
        <taxon>Bacillota</taxon>
        <taxon>Bacilli</taxon>
        <taxon>Lactobacillales</taxon>
        <taxon>Enterococcaceae</taxon>
        <taxon>Enterococcus</taxon>
    </lineage>
</organism>
<reference evidence="9 10" key="1">
    <citation type="submission" date="2024-03" db="EMBL/GenBank/DDBJ databases">
        <title>The Genome Sequence of Enterococcus sp. DIV2402.</title>
        <authorList>
            <consortium name="The Broad Institute Genomics Platform"/>
            <consortium name="The Broad Institute Microbial Omics Core"/>
            <consortium name="The Broad Institute Genomic Center for Infectious Diseases"/>
            <person name="Earl A."/>
            <person name="Manson A."/>
            <person name="Gilmore M."/>
            <person name="Schwartman J."/>
            <person name="Shea T."/>
            <person name="Abouelleil A."/>
            <person name="Cao P."/>
            <person name="Chapman S."/>
            <person name="Cusick C."/>
            <person name="Young S."/>
            <person name="Neafsey D."/>
            <person name="Nusbaum C."/>
            <person name="Birren B."/>
        </authorList>
    </citation>
    <scope>NUCLEOTIDE SEQUENCE [LARGE SCALE GENOMIC DNA]</scope>
    <source>
        <strain evidence="9 10">DIV2402</strain>
    </source>
</reference>
<dbReference type="Proteomes" id="UP000664701">
    <property type="component" value="Chromosome"/>
</dbReference>